<accession>A0ABZ2ZQV7</accession>
<dbReference type="InterPro" id="IPR027417">
    <property type="entry name" value="P-loop_NTPase"/>
</dbReference>
<keyword evidence="2" id="KW-0347">Helicase</keyword>
<protein>
    <submittedName>
        <fullName evidence="2">DEAD/DEAH box helicase</fullName>
    </submittedName>
</protein>
<dbReference type="Proteomes" id="UP001472074">
    <property type="component" value="Chromosome"/>
</dbReference>
<keyword evidence="2" id="KW-0547">Nucleotide-binding</keyword>
<dbReference type="GO" id="GO:0004386">
    <property type="term" value="F:helicase activity"/>
    <property type="evidence" value="ECO:0007669"/>
    <property type="project" value="UniProtKB-KW"/>
</dbReference>
<feature type="domain" description="DEAD/DEAH-box helicase" evidence="1">
    <location>
        <begin position="55"/>
        <end position="184"/>
    </location>
</feature>
<name>A0ABZ2ZQV7_9BACI</name>
<organism evidence="2 3">
    <name type="scientific">Cytobacillus pseudoceanisediminis</name>
    <dbReference type="NCBI Taxonomy" id="3051614"/>
    <lineage>
        <taxon>Bacteria</taxon>
        <taxon>Bacillati</taxon>
        <taxon>Bacillota</taxon>
        <taxon>Bacilli</taxon>
        <taxon>Bacillales</taxon>
        <taxon>Bacillaceae</taxon>
        <taxon>Cytobacillus</taxon>
    </lineage>
</organism>
<gene>
    <name evidence="2" type="ORF">AADC60_10545</name>
</gene>
<reference evidence="2 3" key="1">
    <citation type="submission" date="2024-04" db="EMBL/GenBank/DDBJ databases">
        <title>Screening of coral probiotics and analysis of their probiotic properties.</title>
        <authorList>
            <person name="Wang S."/>
        </authorList>
    </citation>
    <scope>NUCLEOTIDE SEQUENCE [LARGE SCALE GENOMIC DNA]</scope>
    <source>
        <strain evidence="2 3">GXU-Z9</strain>
    </source>
</reference>
<dbReference type="Gene3D" id="3.40.50.300">
    <property type="entry name" value="P-loop containing nucleotide triphosphate hydrolases"/>
    <property type="match status" value="1"/>
</dbReference>
<keyword evidence="2" id="KW-0067">ATP-binding</keyword>
<proteinExistence type="predicted"/>
<dbReference type="Pfam" id="PF00270">
    <property type="entry name" value="DEAD"/>
    <property type="match status" value="1"/>
</dbReference>
<sequence length="648" mass="75698">MGLKEIKDKIEYYLDKDHFENIHSGAFYGVLEVLFNFVSEGVEAVKDRQKALAWVCDAVMGSGKTTAIEVLLKYLADHKSSVPLLLVFNEKSLMKRIYDSLHKYGAGKRKYNLIEYVQTENINEVVHTLTKFQFVCITQQRFRDLTLGYGNWNDFRIFHEGTEPFHKDIERLVIVDEMPILFDESVFDISSKDNSVDWFDKMAEASKLTPSEIQFGRTMIMMLMTYEMLDSEESRTYTKPLIEGIKDSKMQERFEQILDKINIDESDFESTRKYKWFKKLLNWDGVGAIDRHSKGVSIICSRLIQYHKRGNILILDGTAKWNKVIYEKTYVIKEVTNFHNYSQRIKIHIKDINTSKESRENKDYDIHGKIASDFRELKEKLDTKVFPLSSKSDVKNYINNGVISPEQQEFYESQNIGEDTLPINLLNTRGKEELSDYNAIALMNIPIRNPQFYKIMAVGLFGVECNLEQNNKRQEQDNTGWFKDVQIQELFEKNLLADMMQIIHRTNLRKIKATSLNHVVLYTHLIGWGAKLQEALDIPKESLRYDIVGDKYNFISKCEEFAKKTRSFLEKQGDYFNNNSYTAGQIIKGDSFKNFIKKNWDDGYKSEKLTEIFNSYGIDISLDKKQNGKAWRSFSLTEDTHRQVYSVI</sequence>
<dbReference type="InterPro" id="IPR011545">
    <property type="entry name" value="DEAD/DEAH_box_helicase_dom"/>
</dbReference>
<evidence type="ECO:0000313" key="2">
    <source>
        <dbReference type="EMBL" id="WZP09543.1"/>
    </source>
</evidence>
<keyword evidence="2" id="KW-0378">Hydrolase</keyword>
<dbReference type="SUPFAM" id="SSF52540">
    <property type="entry name" value="P-loop containing nucleoside triphosphate hydrolases"/>
    <property type="match status" value="1"/>
</dbReference>
<keyword evidence="3" id="KW-1185">Reference proteome</keyword>
<dbReference type="RefSeq" id="WP_342026096.1">
    <property type="nucleotide sequence ID" value="NZ_CP151651.1"/>
</dbReference>
<dbReference type="EMBL" id="CP151651">
    <property type="protein sequence ID" value="WZP09543.1"/>
    <property type="molecule type" value="Genomic_DNA"/>
</dbReference>
<evidence type="ECO:0000259" key="1">
    <source>
        <dbReference type="Pfam" id="PF00270"/>
    </source>
</evidence>
<evidence type="ECO:0000313" key="3">
    <source>
        <dbReference type="Proteomes" id="UP001472074"/>
    </source>
</evidence>